<evidence type="ECO:0000256" key="8">
    <source>
        <dbReference type="ARBA" id="ARBA00023065"/>
    </source>
</evidence>
<feature type="transmembrane region" description="Helical" evidence="12">
    <location>
        <begin position="373"/>
        <end position="392"/>
    </location>
</feature>
<feature type="transmembrane region" description="Helical" evidence="12">
    <location>
        <begin position="119"/>
        <end position="146"/>
    </location>
</feature>
<dbReference type="PANTHER" id="PTHR42985">
    <property type="entry name" value="SODIUM-COUPLED MONOCARBOXYLATE TRANSPORTER"/>
    <property type="match status" value="1"/>
</dbReference>
<feature type="transmembrane region" description="Helical" evidence="12">
    <location>
        <begin position="152"/>
        <end position="170"/>
    </location>
</feature>
<feature type="transmembrane region" description="Helical" evidence="12">
    <location>
        <begin position="430"/>
        <end position="446"/>
    </location>
</feature>
<evidence type="ECO:0000313" key="14">
    <source>
        <dbReference type="Proteomes" id="UP000253517"/>
    </source>
</evidence>
<dbReference type="AlphaFoldDB" id="A0A369A3I2"/>
<feature type="transmembrane region" description="Helical" evidence="12">
    <location>
        <begin position="452"/>
        <end position="476"/>
    </location>
</feature>
<dbReference type="CDD" id="cd10326">
    <property type="entry name" value="SLC5sbd_NIS-like"/>
    <property type="match status" value="1"/>
</dbReference>
<dbReference type="InterPro" id="IPR038377">
    <property type="entry name" value="Na/Glc_symporter_sf"/>
</dbReference>
<dbReference type="GO" id="GO:0015293">
    <property type="term" value="F:symporter activity"/>
    <property type="evidence" value="ECO:0007669"/>
    <property type="project" value="TreeGrafter"/>
</dbReference>
<gene>
    <name evidence="13" type="ORF">DES35_102185</name>
</gene>
<evidence type="ECO:0000313" key="13">
    <source>
        <dbReference type="EMBL" id="RCX03731.1"/>
    </source>
</evidence>
<dbReference type="Proteomes" id="UP000253517">
    <property type="component" value="Unassembled WGS sequence"/>
</dbReference>
<comment type="caution">
    <text evidence="13">The sequence shown here is derived from an EMBL/GenBank/DDBJ whole genome shotgun (WGS) entry which is preliminary data.</text>
</comment>
<keyword evidence="8" id="KW-0406">Ion transport</keyword>
<dbReference type="RefSeq" id="WP_037359425.1">
    <property type="nucleotide sequence ID" value="NZ_BHZF01000002.1"/>
</dbReference>
<dbReference type="GO" id="GO:0006814">
    <property type="term" value="P:sodium ion transport"/>
    <property type="evidence" value="ECO:0007669"/>
    <property type="project" value="UniProtKB-KW"/>
</dbReference>
<dbReference type="Pfam" id="PF00474">
    <property type="entry name" value="SSF"/>
    <property type="match status" value="1"/>
</dbReference>
<keyword evidence="7" id="KW-0915">Sodium</keyword>
<evidence type="ECO:0000256" key="1">
    <source>
        <dbReference type="ARBA" id="ARBA00004651"/>
    </source>
</evidence>
<evidence type="ECO:0000256" key="5">
    <source>
        <dbReference type="ARBA" id="ARBA00022692"/>
    </source>
</evidence>
<reference evidence="13 14" key="1">
    <citation type="submission" date="2018-07" db="EMBL/GenBank/DDBJ databases">
        <title>Genomic Encyclopedia of Type Strains, Phase IV (KMG-IV): sequencing the most valuable type-strain genomes for metagenomic binning, comparative biology and taxonomic classification.</title>
        <authorList>
            <person name="Goeker M."/>
        </authorList>
    </citation>
    <scope>NUCLEOTIDE SEQUENCE [LARGE SCALE GENOMIC DNA]</scope>
    <source>
        <strain evidence="13 14">DSM 21410</strain>
    </source>
</reference>
<comment type="subcellular location">
    <subcellularLocation>
        <location evidence="1">Cell membrane</location>
        <topology evidence="1">Multi-pass membrane protein</topology>
    </subcellularLocation>
</comment>
<feature type="transmembrane region" description="Helical" evidence="12">
    <location>
        <begin position="42"/>
        <end position="65"/>
    </location>
</feature>
<evidence type="ECO:0000256" key="7">
    <source>
        <dbReference type="ARBA" id="ARBA00023053"/>
    </source>
</evidence>
<keyword evidence="6 12" id="KW-1133">Transmembrane helix</keyword>
<keyword evidence="10" id="KW-0739">Sodium transport</keyword>
<accession>A0A369A3I2</accession>
<keyword evidence="14" id="KW-1185">Reference proteome</keyword>
<feature type="transmembrane region" description="Helical" evidence="12">
    <location>
        <begin position="182"/>
        <end position="200"/>
    </location>
</feature>
<evidence type="ECO:0000256" key="4">
    <source>
        <dbReference type="ARBA" id="ARBA00022475"/>
    </source>
</evidence>
<feature type="transmembrane region" description="Helical" evidence="12">
    <location>
        <begin position="6"/>
        <end position="22"/>
    </location>
</feature>
<keyword evidence="3" id="KW-0813">Transport</keyword>
<dbReference type="GO" id="GO:0005886">
    <property type="term" value="C:plasma membrane"/>
    <property type="evidence" value="ECO:0007669"/>
    <property type="project" value="UniProtKB-SubCell"/>
</dbReference>
<evidence type="ECO:0000256" key="11">
    <source>
        <dbReference type="RuleBase" id="RU362091"/>
    </source>
</evidence>
<evidence type="ECO:0000256" key="2">
    <source>
        <dbReference type="ARBA" id="ARBA00006434"/>
    </source>
</evidence>
<dbReference type="EMBL" id="QPJS01000002">
    <property type="protein sequence ID" value="RCX03731.1"/>
    <property type="molecule type" value="Genomic_DNA"/>
</dbReference>
<dbReference type="PROSITE" id="PS50283">
    <property type="entry name" value="NA_SOLUT_SYMP_3"/>
    <property type="match status" value="1"/>
</dbReference>
<keyword evidence="5 12" id="KW-0812">Transmembrane</keyword>
<evidence type="ECO:0000256" key="3">
    <source>
        <dbReference type="ARBA" id="ARBA00022448"/>
    </source>
</evidence>
<dbReference type="InterPro" id="IPR001734">
    <property type="entry name" value="Na/solute_symporter"/>
</dbReference>
<evidence type="ECO:0000256" key="10">
    <source>
        <dbReference type="ARBA" id="ARBA00023201"/>
    </source>
</evidence>
<evidence type="ECO:0000256" key="12">
    <source>
        <dbReference type="SAM" id="Phobius"/>
    </source>
</evidence>
<evidence type="ECO:0000256" key="9">
    <source>
        <dbReference type="ARBA" id="ARBA00023136"/>
    </source>
</evidence>
<dbReference type="Gene3D" id="1.20.1730.10">
    <property type="entry name" value="Sodium/glucose cotransporter"/>
    <property type="match status" value="1"/>
</dbReference>
<feature type="transmembrane region" description="Helical" evidence="12">
    <location>
        <begin position="311"/>
        <end position="338"/>
    </location>
</feature>
<sequence length="484" mass="54713">MAHPLYILLLIVSYFGILIWISSKRKRSDNFHFFTGGRNAQWWMISIGMIGASLSGVTFISIPGWVKTQQMAYMQMVFGYLVGYALIASVLLPLYYRIRLISIYQYLDERFGKAGYKTGAAFFIFSRLFGAGFRLYLVALILHTLVFEPFGFPFWLTVSISIVMIYLYTFKGGIGTVIYTDVVQTVFMIGTLITAMYFLWQQLKGETEGGLFQFITSNSMSKIWHFENFLSDSKHFIKQFLSGVFIALTMTGLDQDMMQKNLACRSLPEAQKNMMVFSFLLIPVNLLFLSLGVLLYEWAERFGIDAAGDELFAAVAFSPNAPVILGILFIVGIIAAAYSSADSALTALTTSFTVDVMGISLEDTRKNRQIRKLTHLGFALALLLLIAIFRYFVSQSVINEIFTVAGFTYGPLLGLYAVGMFTRWNIKDQYIPVVAVLAPAFTYILKVNSGKWFGYTFSFELIVINGLLMVLGLWFIRKRIFSHN</sequence>
<name>A0A369A3I2_9FLAO</name>
<organism evidence="13 14">
    <name type="scientific">Schleiferia thermophila</name>
    <dbReference type="NCBI Taxonomy" id="884107"/>
    <lineage>
        <taxon>Bacteria</taxon>
        <taxon>Pseudomonadati</taxon>
        <taxon>Bacteroidota</taxon>
        <taxon>Flavobacteriia</taxon>
        <taxon>Flavobacteriales</taxon>
        <taxon>Schleiferiaceae</taxon>
        <taxon>Schleiferia</taxon>
    </lineage>
</organism>
<dbReference type="InterPro" id="IPR051163">
    <property type="entry name" value="Sodium:Solute_Symporter_SSF"/>
</dbReference>
<keyword evidence="4" id="KW-1003">Cell membrane</keyword>
<proteinExistence type="inferred from homology"/>
<feature type="transmembrane region" description="Helical" evidence="12">
    <location>
        <begin position="236"/>
        <end position="253"/>
    </location>
</feature>
<dbReference type="PANTHER" id="PTHR42985:SF47">
    <property type="entry name" value="INTEGRAL MEMBRANE TRANSPORT PROTEIN"/>
    <property type="match status" value="1"/>
</dbReference>
<feature type="transmembrane region" description="Helical" evidence="12">
    <location>
        <begin position="274"/>
        <end position="299"/>
    </location>
</feature>
<evidence type="ECO:0000256" key="6">
    <source>
        <dbReference type="ARBA" id="ARBA00022989"/>
    </source>
</evidence>
<feature type="transmembrane region" description="Helical" evidence="12">
    <location>
        <begin position="77"/>
        <end position="98"/>
    </location>
</feature>
<comment type="similarity">
    <text evidence="2 11">Belongs to the sodium:solute symporter (SSF) (TC 2.A.21) family.</text>
</comment>
<protein>
    <submittedName>
        <fullName evidence="13">Na+/proline symporter</fullName>
    </submittedName>
</protein>
<feature type="transmembrane region" description="Helical" evidence="12">
    <location>
        <begin position="398"/>
        <end position="418"/>
    </location>
</feature>
<keyword evidence="9 12" id="KW-0472">Membrane</keyword>